<feature type="domain" description="Pesticidal crystal protein Cry22Aa Ig-like" evidence="5">
    <location>
        <begin position="1181"/>
        <end position="1247"/>
    </location>
</feature>
<dbReference type="InterPro" id="IPR058705">
    <property type="entry name" value="A_ENA"/>
</dbReference>
<dbReference type="OrthoDB" id="1726259at2"/>
<sequence length="1335" mass="143391">MAQITKTVSKTLVSGSEVFIYTVNASYSGLSQPAQAGKIVDVFPSKIKYILPPVGGQIQSISENPVAGGTEVTFNLGPVNAGTSLSFTFACFFGPGRVDNDSFTNKMDLIADDSTVAKATAPTVNLKLIEAFFMTKSAEPSSVVNPNDEVTFTLSLTNNGDPGATINNVVITDVLPPELSPITSFIPIGNDVPSGGYSDPSANNVTGYWTGNSLTFNLSKYSGARYDITFKAQVSSTVSPGETFVNTGKWSMSGNDRNDAPLTMSVYDPSQAGFLLYAVGALTTMIGAPMNYDITNSNTSNVTLSNYVLEDTLPSEVDISALRLSASSGLINYSIFVAFDSNPTNYVPIAENIPNGSYPYTDLIPFIPSGDRITKIKLTAQNLDATDSSHTLFISGFTNYKAVLNSTIHNSVTASSGSISKTDICSSFVNGASDLVMTKSFSPNQAAYYPLEEFNVILKAEALNTITVQPILIDIMPKGLRYVQNSEYLLYSDLTTGLTYDSREPNFPIPIPSREVFPNFLGTGETLLRWSFLNYTLPSSSTIQLIFKAFVEIDAPSSFTNKGYLGMPGNNVYYVSSDVDDPLDLDGDGLTTTDKLSYSELQGVVLSTSEFSLKKLVQGEKDLEFKSNGLTPQGGNIKYRLQVTNNQPVTLKNIEIVDILPYLGDTGVILTSEQRGSEFEVYATSAVTAQIVNIIGDPVDPSPVIVIEYSTSNDPKRFDELGNPIGTGDWSLIPPEDITTLRSIKVTTGASVILNPYDRLIVDIGAKAPVGIGLGKLAYNSYAVRANKVTSSGTEPLLPTEPNKVSIKIDENILGSIGDFTWIDLNGNGLYDPDEPGINGMKVELYSETGKLIDTTVTADDATGKAGYYLFNNLVEGIYQAKFIPSRDYVLTSQHSMESNGSKPDPTTGLTSFITLSKDQKISDINAGVVPNTKSSIGDFVWEDLNKNGIYDDGEPGVNGVTVELYSSTGVLLATTTTANYAGNPGYYSFNELEPKDYKVKFIPMSGFELTVQKAIEPNGSRPDPTTGFTNIISLGAHEDKTDINAGIVAIKKSSIGNFVWNDLNKNGFHDPGEPGVNGVTVKLYSSTGVLLATTTTSDLAGDPGHYIFDKLDPNDYFVKFIPTPQFVLTQQKAFEPNGSRPDPVTGFTNLISLGAHEDRTDINAGLVEKPCGPPTINASNQCIHTGSTFNPLDGVTATDCKGNDLTSKIIVTFNNVDTTKPGVYSVTYSVTDSKGQTTTKTISVKVCTNTPYQQAITDLIESVALEETALAHILNAEGEKIQKAIALKLPIKDLIEVNCSVESMISAITKLEIILHDKLKFAQESGAGDCCDNS</sequence>
<dbReference type="EMBL" id="FQXP01000009">
    <property type="protein sequence ID" value="SHI01227.1"/>
    <property type="molecule type" value="Genomic_DNA"/>
</dbReference>
<keyword evidence="3" id="KW-0732">Signal</keyword>
<dbReference type="STRING" id="1121306.SAMN02745196_02332"/>
<dbReference type="Pfam" id="PF16403">
    <property type="entry name" value="Bact_surface_Ig-like"/>
    <property type="match status" value="1"/>
</dbReference>
<keyword evidence="8" id="KW-1185">Reference proteome</keyword>
<feature type="domain" description="SD-repeat containing protein B" evidence="6">
    <location>
        <begin position="936"/>
        <end position="1048"/>
    </location>
</feature>
<evidence type="ECO:0000313" key="8">
    <source>
        <dbReference type="Proteomes" id="UP000184526"/>
    </source>
</evidence>
<dbReference type="Pfam" id="PF26595">
    <property type="entry name" value="A_ENA"/>
    <property type="match status" value="1"/>
</dbReference>
<dbReference type="InterPro" id="IPR051417">
    <property type="entry name" value="SDr/BOS_complex"/>
</dbReference>
<feature type="domain" description="SD-repeat containing protein B" evidence="6">
    <location>
        <begin position="816"/>
        <end position="928"/>
    </location>
</feature>
<dbReference type="NCBIfam" id="TIGR01451">
    <property type="entry name" value="B_ant_repeat"/>
    <property type="match status" value="2"/>
</dbReference>
<evidence type="ECO:0000256" key="2">
    <source>
        <dbReference type="ARBA" id="ARBA00022525"/>
    </source>
</evidence>
<evidence type="ECO:0000256" key="3">
    <source>
        <dbReference type="ARBA" id="ARBA00022729"/>
    </source>
</evidence>
<dbReference type="InterPro" id="IPR013783">
    <property type="entry name" value="Ig-like_fold"/>
</dbReference>
<dbReference type="Proteomes" id="UP000184526">
    <property type="component" value="Unassembled WGS sequence"/>
</dbReference>
<gene>
    <name evidence="7" type="ORF">SAMN02745196_02332</name>
</gene>
<evidence type="ECO:0000256" key="1">
    <source>
        <dbReference type="ARBA" id="ARBA00004613"/>
    </source>
</evidence>
<dbReference type="InterPro" id="IPR033764">
    <property type="entry name" value="Sdr_B"/>
</dbReference>
<dbReference type="Gene3D" id="2.60.40.740">
    <property type="match status" value="1"/>
</dbReference>
<dbReference type="InterPro" id="IPR047589">
    <property type="entry name" value="DUF11_rpt"/>
</dbReference>
<dbReference type="InterPro" id="IPR001434">
    <property type="entry name" value="OmcB-like_DUF11"/>
</dbReference>
<protein>
    <submittedName>
        <fullName evidence="7">Conserved repeat domain-containing protein/fimbrial isopeptide formation D2 domain-containing protein</fullName>
    </submittedName>
</protein>
<dbReference type="SUPFAM" id="SSF117074">
    <property type="entry name" value="Hypothetical protein PA1324"/>
    <property type="match status" value="3"/>
</dbReference>
<evidence type="ECO:0000313" key="7">
    <source>
        <dbReference type="EMBL" id="SHI01227.1"/>
    </source>
</evidence>
<feature type="domain" description="DUF11" evidence="4">
    <location>
        <begin position="135"/>
        <end position="258"/>
    </location>
</feature>
<dbReference type="Gene3D" id="2.60.40.10">
    <property type="entry name" value="Immunoglobulins"/>
    <property type="match status" value="4"/>
</dbReference>
<dbReference type="PANTHER" id="PTHR23303:SF15">
    <property type="entry name" value="COLOSSIN-A"/>
    <property type="match status" value="1"/>
</dbReference>
<evidence type="ECO:0000259" key="6">
    <source>
        <dbReference type="Pfam" id="PF17210"/>
    </source>
</evidence>
<name>A0A1M5XN20_9CLOT</name>
<dbReference type="PANTHER" id="PTHR23303">
    <property type="entry name" value="CARBOXYPEPTIDASE REGULATORY REGION-CONTAINING"/>
    <property type="match status" value="1"/>
</dbReference>
<dbReference type="RefSeq" id="WP_072832188.1">
    <property type="nucleotide sequence ID" value="NZ_FQXP01000009.1"/>
</dbReference>
<comment type="subcellular location">
    <subcellularLocation>
        <location evidence="1">Secreted</location>
    </subcellularLocation>
</comment>
<dbReference type="Pfam" id="PF17210">
    <property type="entry name" value="SdrD_B"/>
    <property type="match status" value="3"/>
</dbReference>
<evidence type="ECO:0000259" key="5">
    <source>
        <dbReference type="Pfam" id="PF16403"/>
    </source>
</evidence>
<feature type="domain" description="SD-repeat containing protein B" evidence="6">
    <location>
        <begin position="1055"/>
        <end position="1167"/>
    </location>
</feature>
<dbReference type="InterPro" id="IPR032179">
    <property type="entry name" value="Cry22Aa_Ig-like"/>
</dbReference>
<proteinExistence type="predicted"/>
<evidence type="ECO:0000259" key="4">
    <source>
        <dbReference type="Pfam" id="PF01345"/>
    </source>
</evidence>
<dbReference type="Pfam" id="PF01345">
    <property type="entry name" value="DUF11"/>
    <property type="match status" value="1"/>
</dbReference>
<organism evidence="7 8">
    <name type="scientific">Clostridium collagenovorans DSM 3089</name>
    <dbReference type="NCBI Taxonomy" id="1121306"/>
    <lineage>
        <taxon>Bacteria</taxon>
        <taxon>Bacillati</taxon>
        <taxon>Bacillota</taxon>
        <taxon>Clostridia</taxon>
        <taxon>Eubacteriales</taxon>
        <taxon>Clostridiaceae</taxon>
        <taxon>Clostridium</taxon>
    </lineage>
</organism>
<dbReference type="GO" id="GO:0005576">
    <property type="term" value="C:extracellular region"/>
    <property type="evidence" value="ECO:0007669"/>
    <property type="project" value="UniProtKB-SubCell"/>
</dbReference>
<keyword evidence="2" id="KW-0964">Secreted</keyword>
<accession>A0A1M5XN20</accession>
<reference evidence="7 8" key="1">
    <citation type="submission" date="2016-11" db="EMBL/GenBank/DDBJ databases">
        <authorList>
            <person name="Jaros S."/>
            <person name="Januszkiewicz K."/>
            <person name="Wedrychowicz H."/>
        </authorList>
    </citation>
    <scope>NUCLEOTIDE SEQUENCE [LARGE SCALE GENOMIC DNA]</scope>
    <source>
        <strain evidence="7 8">DSM 3089</strain>
    </source>
</reference>